<dbReference type="EMBL" id="JAMTCP010000015">
    <property type="protein sequence ID" value="MCP2259289.1"/>
    <property type="molecule type" value="Genomic_DNA"/>
</dbReference>
<comment type="caution">
    <text evidence="1">The sequence shown here is derived from an EMBL/GenBank/DDBJ whole genome shotgun (WGS) entry which is preliminary data.</text>
</comment>
<keyword evidence="2" id="KW-1185">Reference proteome</keyword>
<proteinExistence type="predicted"/>
<gene>
    <name evidence="1" type="ORF">LX15_002990</name>
</gene>
<name>A0ABT1HUU8_STRSD</name>
<evidence type="ECO:0000313" key="2">
    <source>
        <dbReference type="Proteomes" id="UP001205311"/>
    </source>
</evidence>
<organism evidence="1 2">
    <name type="scientific">Streptoalloteichus tenebrarius (strain ATCC 17920 / DSM 40477 / JCM 4838 / CBS 697.72 / NBRC 16177 / NCIMB 11028 / NRRL B-12390 / A12253. 1 / ISP 5477)</name>
    <name type="common">Streptomyces tenebrarius</name>
    <dbReference type="NCBI Taxonomy" id="1933"/>
    <lineage>
        <taxon>Bacteria</taxon>
        <taxon>Bacillati</taxon>
        <taxon>Actinomycetota</taxon>
        <taxon>Actinomycetes</taxon>
        <taxon>Pseudonocardiales</taxon>
        <taxon>Pseudonocardiaceae</taxon>
        <taxon>Streptoalloteichus</taxon>
    </lineage>
</organism>
<dbReference type="Proteomes" id="UP001205311">
    <property type="component" value="Unassembled WGS sequence"/>
</dbReference>
<dbReference type="RefSeq" id="WP_253670191.1">
    <property type="nucleotide sequence ID" value="NZ_JAMTCP010000015.1"/>
</dbReference>
<sequence length="117" mass="12714">MSATWPEPLIRRVADDVLVAAEEEGEPLYFSDIASLACQLTGRDDGPEVWNLAVEATARLLRDGRLVAGSYARPHGWQPWDGTAADHVRRIRDAVAELAAAARPLYPGDVCAMVSKT</sequence>
<protein>
    <submittedName>
        <fullName evidence="1">Uncharacterized protein</fullName>
    </submittedName>
</protein>
<reference evidence="1 2" key="1">
    <citation type="submission" date="2022-06" db="EMBL/GenBank/DDBJ databases">
        <title>Genomic Encyclopedia of Archaeal and Bacterial Type Strains, Phase II (KMG-II): from individual species to whole genera.</title>
        <authorList>
            <person name="Goeker M."/>
        </authorList>
    </citation>
    <scope>NUCLEOTIDE SEQUENCE [LARGE SCALE GENOMIC DNA]</scope>
    <source>
        <strain evidence="1 2">DSM 40477</strain>
    </source>
</reference>
<accession>A0ABT1HUU8</accession>
<evidence type="ECO:0000313" key="1">
    <source>
        <dbReference type="EMBL" id="MCP2259289.1"/>
    </source>
</evidence>